<gene>
    <name evidence="2" type="ORF">GC101_04210</name>
</gene>
<dbReference type="PANTHER" id="PTHR37834:SF2">
    <property type="entry name" value="ESTERASE, SGNH HYDROLASE-TYPE"/>
    <property type="match status" value="1"/>
</dbReference>
<keyword evidence="3" id="KW-1185">Reference proteome</keyword>
<accession>A0ABX1YB84</accession>
<dbReference type="InterPro" id="IPR037461">
    <property type="entry name" value="CtCE2-like_dom"/>
</dbReference>
<proteinExistence type="predicted"/>
<dbReference type="EMBL" id="WHOB01000016">
    <property type="protein sequence ID" value="NOU78078.1"/>
    <property type="molecule type" value="Genomic_DNA"/>
</dbReference>
<dbReference type="PANTHER" id="PTHR37834">
    <property type="entry name" value="GDSL-LIKE LIPASE/ACYLHYDROLASE DOMAIN PROTEIN (AFU_ORTHOLOGUE AFUA_2G00620)"/>
    <property type="match status" value="1"/>
</dbReference>
<dbReference type="SUPFAM" id="SSF52266">
    <property type="entry name" value="SGNH hydrolase"/>
    <property type="match status" value="1"/>
</dbReference>
<sequence>MSGDAYLQVHRLAEIEHLKIHGRTTGGLDPVTLFWTGSAIELNVQASGLWIEVESGYDQYESWISILINSVPVSRQMLNAGRHWICVFRGMNLDTVKNIRIVKEVQAMSGDPGCYLQFHAVRTDGAFLPVEAKPYRLEFIGDSITSGEGVIGAREELDWIPAWFSGVHNYTAMTADAVQAEYRVISQSGWGVLTSWDNNPKGNLPDIYEQVCGLLTGERNEALGAHKENDFESWQPDVVVVNLGTNDNGAFHSPEWVDEGTGQRYKQRLKEDGSYHEDDLAAFEAAVVKFLGKLRRYNNTAHILWAYGMLGIPLMPAIYRAVDAYIQSTGDKKVSVFQLPDMTDETAGARTHPGLLAHQQTARELSGYIKGLLSGS</sequence>
<protein>
    <submittedName>
        <fullName evidence="2">GDSL family lipase</fullName>
    </submittedName>
</protein>
<evidence type="ECO:0000259" key="1">
    <source>
        <dbReference type="Pfam" id="PF13472"/>
    </source>
</evidence>
<feature type="domain" description="SGNH hydrolase-type esterase" evidence="1">
    <location>
        <begin position="139"/>
        <end position="321"/>
    </location>
</feature>
<evidence type="ECO:0000313" key="3">
    <source>
        <dbReference type="Proteomes" id="UP000596857"/>
    </source>
</evidence>
<dbReference type="CDD" id="cd01831">
    <property type="entry name" value="Endoglucanase_E_like"/>
    <property type="match status" value="1"/>
</dbReference>
<dbReference type="InterPro" id="IPR052762">
    <property type="entry name" value="PCW_deacetylase/CE"/>
</dbReference>
<dbReference type="RefSeq" id="WP_171716199.1">
    <property type="nucleotide sequence ID" value="NZ_WHOB01000016.1"/>
</dbReference>
<organism evidence="2 3">
    <name type="scientific">Paenibacillus phytohabitans</name>
    <dbReference type="NCBI Taxonomy" id="2654978"/>
    <lineage>
        <taxon>Bacteria</taxon>
        <taxon>Bacillati</taxon>
        <taxon>Bacillota</taxon>
        <taxon>Bacilli</taxon>
        <taxon>Bacillales</taxon>
        <taxon>Paenibacillaceae</taxon>
        <taxon>Paenibacillus</taxon>
    </lineage>
</organism>
<comment type="caution">
    <text evidence="2">The sequence shown here is derived from an EMBL/GenBank/DDBJ whole genome shotgun (WGS) entry which is preliminary data.</text>
</comment>
<evidence type="ECO:0000313" key="2">
    <source>
        <dbReference type="EMBL" id="NOU78078.1"/>
    </source>
</evidence>
<dbReference type="InterPro" id="IPR036514">
    <property type="entry name" value="SGNH_hydro_sf"/>
</dbReference>
<dbReference type="Proteomes" id="UP000596857">
    <property type="component" value="Unassembled WGS sequence"/>
</dbReference>
<name>A0ABX1YB84_9BACL</name>
<reference evidence="2 3" key="1">
    <citation type="submission" date="2019-10" db="EMBL/GenBank/DDBJ databases">
        <title>Description of Paenibacillus terricola sp. nov.</title>
        <authorList>
            <person name="Carlier A."/>
            <person name="Qi S."/>
        </authorList>
    </citation>
    <scope>NUCLEOTIDE SEQUENCE [LARGE SCALE GENOMIC DNA]</scope>
    <source>
        <strain evidence="2 3">LMG 31459</strain>
    </source>
</reference>
<dbReference type="Pfam" id="PF13472">
    <property type="entry name" value="Lipase_GDSL_2"/>
    <property type="match status" value="1"/>
</dbReference>
<dbReference type="Gene3D" id="3.40.50.1110">
    <property type="entry name" value="SGNH hydrolase"/>
    <property type="match status" value="1"/>
</dbReference>
<dbReference type="InterPro" id="IPR013830">
    <property type="entry name" value="SGNH_hydro"/>
</dbReference>
<dbReference type="Gene3D" id="2.60.120.260">
    <property type="entry name" value="Galactose-binding domain-like"/>
    <property type="match status" value="1"/>
</dbReference>